<comment type="caution">
    <text evidence="1">The sequence shown here is derived from an EMBL/GenBank/DDBJ whole genome shotgun (WGS) entry which is preliminary data.</text>
</comment>
<organism evidence="1 2">
    <name type="scientific">Gossypium davidsonii</name>
    <name type="common">Davidson's cotton</name>
    <name type="synonym">Gossypium klotzschianum subsp. davidsonii</name>
    <dbReference type="NCBI Taxonomy" id="34287"/>
    <lineage>
        <taxon>Eukaryota</taxon>
        <taxon>Viridiplantae</taxon>
        <taxon>Streptophyta</taxon>
        <taxon>Embryophyta</taxon>
        <taxon>Tracheophyta</taxon>
        <taxon>Spermatophyta</taxon>
        <taxon>Magnoliopsida</taxon>
        <taxon>eudicotyledons</taxon>
        <taxon>Gunneridae</taxon>
        <taxon>Pentapetalae</taxon>
        <taxon>rosids</taxon>
        <taxon>malvids</taxon>
        <taxon>Malvales</taxon>
        <taxon>Malvaceae</taxon>
        <taxon>Malvoideae</taxon>
        <taxon>Gossypium</taxon>
    </lineage>
</organism>
<dbReference type="AlphaFoldDB" id="A0A7J8THQ9"/>
<evidence type="ECO:0000313" key="1">
    <source>
        <dbReference type="EMBL" id="MBA0637745.1"/>
    </source>
</evidence>
<dbReference type="EMBL" id="JABFAC010249085">
    <property type="protein sequence ID" value="MBA0637745.1"/>
    <property type="molecule type" value="Genomic_DNA"/>
</dbReference>
<protein>
    <submittedName>
        <fullName evidence="1">Uncharacterized protein</fullName>
    </submittedName>
</protein>
<proteinExistence type="predicted"/>
<reference evidence="1 2" key="1">
    <citation type="journal article" date="2019" name="Genome Biol. Evol.">
        <title>Insights into the evolution of the New World diploid cottons (Gossypium, subgenus Houzingenia) based on genome sequencing.</title>
        <authorList>
            <person name="Grover C.E."/>
            <person name="Arick M.A. 2nd"/>
            <person name="Thrash A."/>
            <person name="Conover J.L."/>
            <person name="Sanders W.S."/>
            <person name="Peterson D.G."/>
            <person name="Frelichowski J.E."/>
            <person name="Scheffler J.A."/>
            <person name="Scheffler B.E."/>
            <person name="Wendel J.F."/>
        </authorList>
    </citation>
    <scope>NUCLEOTIDE SEQUENCE [LARGE SCALE GENOMIC DNA]</scope>
    <source>
        <strain evidence="1">27</strain>
        <tissue evidence="1">Leaf</tissue>
    </source>
</reference>
<evidence type="ECO:0000313" key="2">
    <source>
        <dbReference type="Proteomes" id="UP000593561"/>
    </source>
</evidence>
<keyword evidence="2" id="KW-1185">Reference proteome</keyword>
<sequence>MFSSNTLIHVDDGINEYESVLKRQKSTTSKAWDEITKLESVRMKESLAFGKLSRRESGFKVRNQDDEHEACQGVKREVVIDNEVAKKVGKSAKGHFERNVC</sequence>
<name>A0A7J8THQ9_GOSDV</name>
<dbReference type="Proteomes" id="UP000593561">
    <property type="component" value="Unassembled WGS sequence"/>
</dbReference>
<gene>
    <name evidence="1" type="ORF">Godav_022381</name>
</gene>
<accession>A0A7J8THQ9</accession>